<organism evidence="8 9">
    <name type="scientific">Micractinium conductrix</name>
    <dbReference type="NCBI Taxonomy" id="554055"/>
    <lineage>
        <taxon>Eukaryota</taxon>
        <taxon>Viridiplantae</taxon>
        <taxon>Chlorophyta</taxon>
        <taxon>core chlorophytes</taxon>
        <taxon>Trebouxiophyceae</taxon>
        <taxon>Chlorellales</taxon>
        <taxon>Chlorellaceae</taxon>
        <taxon>Chlorella clade</taxon>
        <taxon>Micractinium</taxon>
    </lineage>
</organism>
<evidence type="ECO:0000256" key="4">
    <source>
        <dbReference type="ARBA" id="ARBA00023128"/>
    </source>
</evidence>
<protein>
    <recommendedName>
        <fullName evidence="6">Small ribosomal subunit protein mS33</fullName>
    </recommendedName>
</protein>
<dbReference type="EMBL" id="LHPF02000045">
    <property type="protein sequence ID" value="PSC67922.1"/>
    <property type="molecule type" value="Genomic_DNA"/>
</dbReference>
<dbReference type="GO" id="GO:1990904">
    <property type="term" value="C:ribonucleoprotein complex"/>
    <property type="evidence" value="ECO:0007669"/>
    <property type="project" value="UniProtKB-KW"/>
</dbReference>
<gene>
    <name evidence="8" type="ORF">C2E20_8479</name>
</gene>
<feature type="region of interest" description="Disordered" evidence="7">
    <location>
        <begin position="154"/>
        <end position="176"/>
    </location>
</feature>
<sequence>MALRRGLGGVLSSLGRLALTEGAHSGLAGPLAAQPAPTLVCLRSVWPVGRQGAAAVGQECSSGPRAFSAAAAPRQAAAESPAAAAAAVAGEESLEQIRARIFGTHIGNGLRSGRKVLRRPLLGQKLVDWYPSQDVGQDPLMLNIKAENANIKVGRLRHRGKGPPKKGAGKRAGKKK</sequence>
<evidence type="ECO:0000256" key="1">
    <source>
        <dbReference type="ARBA" id="ARBA00004173"/>
    </source>
</evidence>
<dbReference type="InterPro" id="IPR013219">
    <property type="entry name" value="Ribosomal_mS33"/>
</dbReference>
<dbReference type="GO" id="GO:0005739">
    <property type="term" value="C:mitochondrion"/>
    <property type="evidence" value="ECO:0007669"/>
    <property type="project" value="UniProtKB-SubCell"/>
</dbReference>
<evidence type="ECO:0000256" key="6">
    <source>
        <dbReference type="ARBA" id="ARBA00035132"/>
    </source>
</evidence>
<dbReference type="PANTHER" id="PTHR13362:SF2">
    <property type="entry name" value="SMALL RIBOSOMAL SUBUNIT PROTEIN MS33"/>
    <property type="match status" value="1"/>
</dbReference>
<evidence type="ECO:0000313" key="9">
    <source>
        <dbReference type="Proteomes" id="UP000239649"/>
    </source>
</evidence>
<evidence type="ECO:0000313" key="8">
    <source>
        <dbReference type="EMBL" id="PSC67922.1"/>
    </source>
</evidence>
<comment type="similarity">
    <text evidence="2">Belongs to the mitochondrion-specific ribosomal protein mS33 family.</text>
</comment>
<dbReference type="GO" id="GO:0005840">
    <property type="term" value="C:ribosome"/>
    <property type="evidence" value="ECO:0007669"/>
    <property type="project" value="UniProtKB-KW"/>
</dbReference>
<keyword evidence="5" id="KW-0687">Ribonucleoprotein</keyword>
<keyword evidence="4" id="KW-0496">Mitochondrion</keyword>
<comment type="subcellular location">
    <subcellularLocation>
        <location evidence="1">Mitochondrion</location>
    </subcellularLocation>
</comment>
<dbReference type="AlphaFoldDB" id="A0A2P6V1E9"/>
<evidence type="ECO:0000256" key="2">
    <source>
        <dbReference type="ARBA" id="ARBA00008970"/>
    </source>
</evidence>
<dbReference type="Proteomes" id="UP000239649">
    <property type="component" value="Unassembled WGS sequence"/>
</dbReference>
<dbReference type="PANTHER" id="PTHR13362">
    <property type="entry name" value="MITOCHONDRIAL RIBOSOMAL PROTEIN S33"/>
    <property type="match status" value="1"/>
</dbReference>
<evidence type="ECO:0000256" key="5">
    <source>
        <dbReference type="ARBA" id="ARBA00023274"/>
    </source>
</evidence>
<dbReference type="Pfam" id="PF08293">
    <property type="entry name" value="MRP-S33"/>
    <property type="match status" value="1"/>
</dbReference>
<comment type="caution">
    <text evidence="8">The sequence shown here is derived from an EMBL/GenBank/DDBJ whole genome shotgun (WGS) entry which is preliminary data.</text>
</comment>
<dbReference type="STRING" id="554055.A0A2P6V1E9"/>
<proteinExistence type="inferred from homology"/>
<dbReference type="OrthoDB" id="6495301at2759"/>
<accession>A0A2P6V1E9</accession>
<evidence type="ECO:0000256" key="7">
    <source>
        <dbReference type="SAM" id="MobiDB-lite"/>
    </source>
</evidence>
<name>A0A2P6V1E9_9CHLO</name>
<keyword evidence="3" id="KW-0689">Ribosomal protein</keyword>
<reference evidence="8 9" key="1">
    <citation type="journal article" date="2018" name="Plant J.">
        <title>Genome sequences of Chlorella sorokiniana UTEX 1602 and Micractinium conductrix SAG 241.80: implications to maltose excretion by a green alga.</title>
        <authorList>
            <person name="Arriola M.B."/>
            <person name="Velmurugan N."/>
            <person name="Zhang Y."/>
            <person name="Plunkett M.H."/>
            <person name="Hondzo H."/>
            <person name="Barney B.M."/>
        </authorList>
    </citation>
    <scope>NUCLEOTIDE SEQUENCE [LARGE SCALE GENOMIC DNA]</scope>
    <source>
        <strain evidence="8 9">SAG 241.80</strain>
    </source>
</reference>
<keyword evidence="9" id="KW-1185">Reference proteome</keyword>
<evidence type="ECO:0000256" key="3">
    <source>
        <dbReference type="ARBA" id="ARBA00022980"/>
    </source>
</evidence>